<reference evidence="2 3" key="1">
    <citation type="journal article" date="2024" name="G3 (Bethesda)">
        <title>Genome assembly of Hibiscus sabdariffa L. provides insights into metabolisms of medicinal natural products.</title>
        <authorList>
            <person name="Kim T."/>
        </authorList>
    </citation>
    <scope>NUCLEOTIDE SEQUENCE [LARGE SCALE GENOMIC DNA]</scope>
    <source>
        <strain evidence="2">TK-2024</strain>
        <tissue evidence="2">Old leaves</tissue>
    </source>
</reference>
<evidence type="ECO:0000313" key="3">
    <source>
        <dbReference type="Proteomes" id="UP001472677"/>
    </source>
</evidence>
<feature type="signal peptide" evidence="1">
    <location>
        <begin position="1"/>
        <end position="28"/>
    </location>
</feature>
<dbReference type="EMBL" id="JBBPBM010000356">
    <property type="protein sequence ID" value="KAK8496646.1"/>
    <property type="molecule type" value="Genomic_DNA"/>
</dbReference>
<keyword evidence="1" id="KW-0732">Signal</keyword>
<dbReference type="Proteomes" id="UP001472677">
    <property type="component" value="Unassembled WGS sequence"/>
</dbReference>
<organism evidence="2 3">
    <name type="scientific">Hibiscus sabdariffa</name>
    <name type="common">roselle</name>
    <dbReference type="NCBI Taxonomy" id="183260"/>
    <lineage>
        <taxon>Eukaryota</taxon>
        <taxon>Viridiplantae</taxon>
        <taxon>Streptophyta</taxon>
        <taxon>Embryophyta</taxon>
        <taxon>Tracheophyta</taxon>
        <taxon>Spermatophyta</taxon>
        <taxon>Magnoliopsida</taxon>
        <taxon>eudicotyledons</taxon>
        <taxon>Gunneridae</taxon>
        <taxon>Pentapetalae</taxon>
        <taxon>rosids</taxon>
        <taxon>malvids</taxon>
        <taxon>Malvales</taxon>
        <taxon>Malvaceae</taxon>
        <taxon>Malvoideae</taxon>
        <taxon>Hibiscus</taxon>
    </lineage>
</organism>
<sequence length="88" mass="9775">MEKRVSPMASLLFIALVILSAPHSSSEAADSQTSFQDNFSIMWSEDHFKTSEDGNTWFLSLDKETGNTIVCLRTLLSASKSMVLNLFV</sequence>
<name>A0ABR2ARP1_9ROSI</name>
<gene>
    <name evidence="2" type="ORF">V6N12_063906</name>
</gene>
<protein>
    <submittedName>
        <fullName evidence="2">Uncharacterized protein</fullName>
    </submittedName>
</protein>
<comment type="caution">
    <text evidence="2">The sequence shown here is derived from an EMBL/GenBank/DDBJ whole genome shotgun (WGS) entry which is preliminary data.</text>
</comment>
<evidence type="ECO:0000313" key="2">
    <source>
        <dbReference type="EMBL" id="KAK8496646.1"/>
    </source>
</evidence>
<accession>A0ABR2ARP1</accession>
<evidence type="ECO:0000256" key="1">
    <source>
        <dbReference type="SAM" id="SignalP"/>
    </source>
</evidence>
<keyword evidence="3" id="KW-1185">Reference proteome</keyword>
<proteinExistence type="predicted"/>
<feature type="chain" id="PRO_5046576709" evidence="1">
    <location>
        <begin position="29"/>
        <end position="88"/>
    </location>
</feature>